<dbReference type="AlphaFoldDB" id="A0A2Z4ILN5"/>
<proteinExistence type="predicted"/>
<reference evidence="1 2" key="1">
    <citation type="submission" date="2018-06" db="EMBL/GenBank/DDBJ databases">
        <title>Echinicola strongylocentroti sp. nov., isolated from a sea urchin Strongylocentrotus intermedius.</title>
        <authorList>
            <person name="Bae S.S."/>
        </authorList>
    </citation>
    <scope>NUCLEOTIDE SEQUENCE [LARGE SCALE GENOMIC DNA]</scope>
    <source>
        <strain evidence="1 2">MEBiC08714</strain>
    </source>
</reference>
<evidence type="ECO:0000313" key="1">
    <source>
        <dbReference type="EMBL" id="AWW31845.1"/>
    </source>
</evidence>
<evidence type="ECO:0000313" key="2">
    <source>
        <dbReference type="Proteomes" id="UP000248688"/>
    </source>
</evidence>
<protein>
    <submittedName>
        <fullName evidence="1">Uncharacterized protein</fullName>
    </submittedName>
</protein>
<dbReference type="KEGG" id="est:DN752_17855"/>
<gene>
    <name evidence="1" type="ORF">DN752_17855</name>
</gene>
<dbReference type="Proteomes" id="UP000248688">
    <property type="component" value="Chromosome"/>
</dbReference>
<dbReference type="EMBL" id="CP030041">
    <property type="protein sequence ID" value="AWW31845.1"/>
    <property type="molecule type" value="Genomic_DNA"/>
</dbReference>
<accession>A0A2Z4ILN5</accession>
<dbReference type="RefSeq" id="WP_112785218.1">
    <property type="nucleotide sequence ID" value="NZ_CP030041.1"/>
</dbReference>
<keyword evidence="2" id="KW-1185">Reference proteome</keyword>
<name>A0A2Z4ILN5_9BACT</name>
<sequence length="64" mass="7601">MWKFKISFVVRETKTERDIAVWERELEFEKYPDNSEISDRLNRISLPPGCHIFGNAKVEEISSK</sequence>
<organism evidence="1 2">
    <name type="scientific">Echinicola strongylocentroti</name>
    <dbReference type="NCBI Taxonomy" id="1795355"/>
    <lineage>
        <taxon>Bacteria</taxon>
        <taxon>Pseudomonadati</taxon>
        <taxon>Bacteroidota</taxon>
        <taxon>Cytophagia</taxon>
        <taxon>Cytophagales</taxon>
        <taxon>Cyclobacteriaceae</taxon>
        <taxon>Echinicola</taxon>
    </lineage>
</organism>